<dbReference type="Pfam" id="PF13302">
    <property type="entry name" value="Acetyltransf_3"/>
    <property type="match status" value="1"/>
</dbReference>
<feature type="domain" description="N-acetyltransferase" evidence="1">
    <location>
        <begin position="42"/>
        <end position="187"/>
    </location>
</feature>
<comment type="caution">
    <text evidence="2">The sequence shown here is derived from an EMBL/GenBank/DDBJ whole genome shotgun (WGS) entry which is preliminary data.</text>
</comment>
<dbReference type="PANTHER" id="PTHR43441">
    <property type="entry name" value="RIBOSOMAL-PROTEIN-SERINE ACETYLTRANSFERASE"/>
    <property type="match status" value="1"/>
</dbReference>
<dbReference type="SUPFAM" id="SSF55729">
    <property type="entry name" value="Acyl-CoA N-acyltransferases (Nat)"/>
    <property type="match status" value="1"/>
</dbReference>
<name>A0ABY2S2Z5_9PSEU</name>
<organism evidence="2 3">
    <name type="scientific">Prauserella endophytica</name>
    <dbReference type="NCBI Taxonomy" id="1592324"/>
    <lineage>
        <taxon>Bacteria</taxon>
        <taxon>Bacillati</taxon>
        <taxon>Actinomycetota</taxon>
        <taxon>Actinomycetes</taxon>
        <taxon>Pseudonocardiales</taxon>
        <taxon>Pseudonocardiaceae</taxon>
        <taxon>Prauserella</taxon>
        <taxon>Prauserella coralliicola group</taxon>
    </lineage>
</organism>
<dbReference type="InterPro" id="IPR000182">
    <property type="entry name" value="GNAT_dom"/>
</dbReference>
<evidence type="ECO:0000259" key="1">
    <source>
        <dbReference type="PROSITE" id="PS51186"/>
    </source>
</evidence>
<accession>A0ABY2S2Z5</accession>
<dbReference type="PROSITE" id="PS51186">
    <property type="entry name" value="GNAT"/>
    <property type="match status" value="1"/>
</dbReference>
<evidence type="ECO:0000313" key="2">
    <source>
        <dbReference type="EMBL" id="TKG69931.1"/>
    </source>
</evidence>
<gene>
    <name evidence="2" type="ORF">FCN18_17575</name>
</gene>
<sequence>MLAEHFPLVGLRLTTPRLELRLPSQEELAELGELAAKGVHDPSVMPFVVPWTDQTPEAVARSVIQYHWLRLGDWLPQSWSLNLVVFRDGVPVGQQTINGHDFGVTREVSTGSWLGKAHQGKGIGTEMRAAVLHLAFAGLGAAEAASGAFEHNLSSLTVSRKLGYRPDGTKRHAIRGKLSVEHRMRLSRTDWELHRRVPVSVEGLEPCLPLLGITAAQTP</sequence>
<reference evidence="2 3" key="1">
    <citation type="journal article" date="2015" name="Antonie Van Leeuwenhoek">
        <title>Prauserella endophytica sp. nov., an endophytic actinobacterium isolated from Tamarix taklamakanensis.</title>
        <authorList>
            <person name="Liu J.M."/>
            <person name="Habden X."/>
            <person name="Guo L."/>
            <person name="Tuo L."/>
            <person name="Jiang Z.K."/>
            <person name="Liu S.W."/>
            <person name="Liu X.F."/>
            <person name="Chen L."/>
            <person name="Li R.F."/>
            <person name="Zhang Y.Q."/>
            <person name="Sun C.H."/>
        </authorList>
    </citation>
    <scope>NUCLEOTIDE SEQUENCE [LARGE SCALE GENOMIC DNA]</scope>
    <source>
        <strain evidence="2 3">CGMCC 4.7182</strain>
    </source>
</reference>
<dbReference type="Proteomes" id="UP000309992">
    <property type="component" value="Unassembled WGS sequence"/>
</dbReference>
<dbReference type="RefSeq" id="WP_137095641.1">
    <property type="nucleotide sequence ID" value="NZ_SWMS01000009.1"/>
</dbReference>
<dbReference type="PANTHER" id="PTHR43441:SF11">
    <property type="entry name" value="RIBOSOMAL-PROTEIN-SERINE ACETYLTRANSFERASE"/>
    <property type="match status" value="1"/>
</dbReference>
<dbReference type="Gene3D" id="3.40.630.30">
    <property type="match status" value="1"/>
</dbReference>
<dbReference type="InterPro" id="IPR051908">
    <property type="entry name" value="Ribosomal_N-acetyltransferase"/>
</dbReference>
<keyword evidence="3" id="KW-1185">Reference proteome</keyword>
<dbReference type="InterPro" id="IPR016181">
    <property type="entry name" value="Acyl_CoA_acyltransferase"/>
</dbReference>
<protein>
    <submittedName>
        <fullName evidence="2">GNAT family N-acetyltransferase</fullName>
    </submittedName>
</protein>
<dbReference type="EMBL" id="SWMS01000009">
    <property type="protein sequence ID" value="TKG69931.1"/>
    <property type="molecule type" value="Genomic_DNA"/>
</dbReference>
<proteinExistence type="predicted"/>
<evidence type="ECO:0000313" key="3">
    <source>
        <dbReference type="Proteomes" id="UP000309992"/>
    </source>
</evidence>